<evidence type="ECO:0000313" key="1">
    <source>
        <dbReference type="EMBL" id="KAK2944760.1"/>
    </source>
</evidence>
<sequence length="497" mass="57096">MESLFFEPEIVDSLFLHHEDLILSTFIRIGESSPLPVVTTLARLSLFPHLRIAVHSLDALHSIVQQDPAALPLHPSPIFPSSSPHQQYSGFSFLAALTKKLRTVFSQFHIHLPTDPSHLPKYVHTMNDDPFFFQGSLEFCAFSLRIPALLLNANPPIEVDSEIIQELLLFEKEALTMILTDISTIDSLVASLPSDSSPATPMVSGDDTKMVTFLFYLRNQCEDLMSHGWCIIVNVTHNIADPHKSSFQRIILDDPSFPDLILNSLKLNHEGTRKNTIMANTNTVIHFPSMKEKFLKANLVGRMFETVDFVSLPLSKSQILFELARFISVMFIPVGDDEEALSERYPLIRVSVFEPAKQFIIIIFRNLDKLVLSEEDKTELELALCWIHRITNMELRSDEHDAEFVSELVKWEVRTMIEMENGENFKIIFESIGDRTWEWNRDKRERLKRREVRLIEEGWDDVFELRVVGMEVDTNENLVDFAAYFGAEQAFNVDESW</sequence>
<gene>
    <name evidence="1" type="ORF">BLNAU_20293</name>
</gene>
<keyword evidence="2" id="KW-1185">Reference proteome</keyword>
<dbReference type="Proteomes" id="UP001281761">
    <property type="component" value="Unassembled WGS sequence"/>
</dbReference>
<dbReference type="EMBL" id="JARBJD010000285">
    <property type="protein sequence ID" value="KAK2944760.1"/>
    <property type="molecule type" value="Genomic_DNA"/>
</dbReference>
<evidence type="ECO:0000313" key="2">
    <source>
        <dbReference type="Proteomes" id="UP001281761"/>
    </source>
</evidence>
<reference evidence="1 2" key="1">
    <citation type="journal article" date="2022" name="bioRxiv">
        <title>Genomics of Preaxostyla Flagellates Illuminates Evolutionary Transitions and the Path Towards Mitochondrial Loss.</title>
        <authorList>
            <person name="Novak L.V.F."/>
            <person name="Treitli S.C."/>
            <person name="Pyrih J."/>
            <person name="Halakuc P."/>
            <person name="Pipaliya S.V."/>
            <person name="Vacek V."/>
            <person name="Brzon O."/>
            <person name="Soukal P."/>
            <person name="Eme L."/>
            <person name="Dacks J.B."/>
            <person name="Karnkowska A."/>
            <person name="Elias M."/>
            <person name="Hampl V."/>
        </authorList>
    </citation>
    <scope>NUCLEOTIDE SEQUENCE [LARGE SCALE GENOMIC DNA]</scope>
    <source>
        <strain evidence="1">NAU3</strain>
        <tissue evidence="1">Gut</tissue>
    </source>
</reference>
<proteinExistence type="predicted"/>
<accession>A0ABQ9WZ68</accession>
<organism evidence="1 2">
    <name type="scientific">Blattamonas nauphoetae</name>
    <dbReference type="NCBI Taxonomy" id="2049346"/>
    <lineage>
        <taxon>Eukaryota</taxon>
        <taxon>Metamonada</taxon>
        <taxon>Preaxostyla</taxon>
        <taxon>Oxymonadida</taxon>
        <taxon>Blattamonas</taxon>
    </lineage>
</organism>
<name>A0ABQ9WZ68_9EUKA</name>
<comment type="caution">
    <text evidence="1">The sequence shown here is derived from an EMBL/GenBank/DDBJ whole genome shotgun (WGS) entry which is preliminary data.</text>
</comment>
<protein>
    <submittedName>
        <fullName evidence="1">Uncharacterized protein</fullName>
    </submittedName>
</protein>